<organism evidence="3 4">
    <name type="scientific">Nesterenkonia lutea</name>
    <dbReference type="NCBI Taxonomy" id="272919"/>
    <lineage>
        <taxon>Bacteria</taxon>
        <taxon>Bacillati</taxon>
        <taxon>Actinomycetota</taxon>
        <taxon>Actinomycetes</taxon>
        <taxon>Micrococcales</taxon>
        <taxon>Micrococcaceae</taxon>
        <taxon>Nesterenkonia</taxon>
    </lineage>
</organism>
<dbReference type="InterPro" id="IPR031571">
    <property type="entry name" value="RcpC_dom"/>
</dbReference>
<dbReference type="NCBIfam" id="TIGR03177">
    <property type="entry name" value="pilus_cpaB"/>
    <property type="match status" value="1"/>
</dbReference>
<dbReference type="Pfam" id="PF16976">
    <property type="entry name" value="RcpC"/>
    <property type="match status" value="1"/>
</dbReference>
<protein>
    <submittedName>
        <fullName evidence="3">Flp pilus assembly protein CpaB</fullName>
    </submittedName>
</protein>
<name>A0ABR9JC06_9MICC</name>
<comment type="caution">
    <text evidence="3">The sequence shown here is derived from an EMBL/GenBank/DDBJ whole genome shotgun (WGS) entry which is preliminary data.</text>
</comment>
<evidence type="ECO:0000313" key="3">
    <source>
        <dbReference type="EMBL" id="MBE1523460.1"/>
    </source>
</evidence>
<keyword evidence="4" id="KW-1185">Reference proteome</keyword>
<dbReference type="EMBL" id="JADBED010000001">
    <property type="protein sequence ID" value="MBE1523460.1"/>
    <property type="molecule type" value="Genomic_DNA"/>
</dbReference>
<dbReference type="SMART" id="SM00858">
    <property type="entry name" value="SAF"/>
    <property type="match status" value="1"/>
</dbReference>
<accession>A0ABR9JC06</accession>
<dbReference type="InterPro" id="IPR017592">
    <property type="entry name" value="Pilus_assmbl_Flp-typ_CpaB"/>
</dbReference>
<evidence type="ECO:0000256" key="1">
    <source>
        <dbReference type="SAM" id="MobiDB-lite"/>
    </source>
</evidence>
<gene>
    <name evidence="3" type="ORF">H4W27_000578</name>
</gene>
<dbReference type="CDD" id="cd11614">
    <property type="entry name" value="SAF_CpaB_FlgA_like"/>
    <property type="match status" value="1"/>
</dbReference>
<dbReference type="InterPro" id="IPR013974">
    <property type="entry name" value="SAF"/>
</dbReference>
<evidence type="ECO:0000313" key="4">
    <source>
        <dbReference type="Proteomes" id="UP000643525"/>
    </source>
</evidence>
<reference evidence="3 4" key="1">
    <citation type="submission" date="2020-10" db="EMBL/GenBank/DDBJ databases">
        <title>Sequencing the genomes of 1000 actinobacteria strains.</title>
        <authorList>
            <person name="Klenk H.-P."/>
        </authorList>
    </citation>
    <scope>NUCLEOTIDE SEQUENCE [LARGE SCALE GENOMIC DNA]</scope>
    <source>
        <strain evidence="3 4">DSM 15666</strain>
    </source>
</reference>
<dbReference type="Proteomes" id="UP000643525">
    <property type="component" value="Unassembled WGS sequence"/>
</dbReference>
<dbReference type="Pfam" id="PF08666">
    <property type="entry name" value="SAF"/>
    <property type="match status" value="1"/>
</dbReference>
<sequence length="197" mass="19820">MTAGEGELETASALRVSTDVAAGERLVPGMVEEIAVDVAAVPRGYSAELEQVVGQQVAVPLPAGALIHPNQLVGPGLLAGQDPGTVAVPVRPADPAMVGLLTPGQRVDVLVSSDSPERGSHSEPVAREVPVLWTPQDESENWLPSGGEAGSVVILAVDLAAAESIAQATHEGRLHLSLRGAGGSGSNPGEASAGGTR</sequence>
<evidence type="ECO:0000259" key="2">
    <source>
        <dbReference type="SMART" id="SM00858"/>
    </source>
</evidence>
<feature type="region of interest" description="Disordered" evidence="1">
    <location>
        <begin position="177"/>
        <end position="197"/>
    </location>
</feature>
<proteinExistence type="predicted"/>
<feature type="domain" description="SAF" evidence="2">
    <location>
        <begin position="11"/>
        <end position="73"/>
    </location>
</feature>